<accession>A0A0A9AQN8</accession>
<reference evidence="1" key="1">
    <citation type="submission" date="2014-09" db="EMBL/GenBank/DDBJ databases">
        <authorList>
            <person name="Magalhaes I.L.F."/>
            <person name="Oliveira U."/>
            <person name="Santos F.R."/>
            <person name="Vidigal T.H.D.A."/>
            <person name="Brescovit A.D."/>
            <person name="Santos A.J."/>
        </authorList>
    </citation>
    <scope>NUCLEOTIDE SEQUENCE</scope>
    <source>
        <tissue evidence="1">Shoot tissue taken approximately 20 cm above the soil surface</tissue>
    </source>
</reference>
<protein>
    <submittedName>
        <fullName evidence="1">Uncharacterized protein</fullName>
    </submittedName>
</protein>
<evidence type="ECO:0000313" key="1">
    <source>
        <dbReference type="EMBL" id="JAD53451.1"/>
    </source>
</evidence>
<name>A0A0A9AQN8_ARUDO</name>
<sequence>MVCTNLYLQLIKAIHHQVVQCIRS</sequence>
<organism evidence="1">
    <name type="scientific">Arundo donax</name>
    <name type="common">Giant reed</name>
    <name type="synonym">Donax arundinaceus</name>
    <dbReference type="NCBI Taxonomy" id="35708"/>
    <lineage>
        <taxon>Eukaryota</taxon>
        <taxon>Viridiplantae</taxon>
        <taxon>Streptophyta</taxon>
        <taxon>Embryophyta</taxon>
        <taxon>Tracheophyta</taxon>
        <taxon>Spermatophyta</taxon>
        <taxon>Magnoliopsida</taxon>
        <taxon>Liliopsida</taxon>
        <taxon>Poales</taxon>
        <taxon>Poaceae</taxon>
        <taxon>PACMAD clade</taxon>
        <taxon>Arundinoideae</taxon>
        <taxon>Arundineae</taxon>
        <taxon>Arundo</taxon>
    </lineage>
</organism>
<reference evidence="1" key="2">
    <citation type="journal article" date="2015" name="Data Brief">
        <title>Shoot transcriptome of the giant reed, Arundo donax.</title>
        <authorList>
            <person name="Barrero R.A."/>
            <person name="Guerrero F.D."/>
            <person name="Moolhuijzen P."/>
            <person name="Goolsby J.A."/>
            <person name="Tidwell J."/>
            <person name="Bellgard S.E."/>
            <person name="Bellgard M.I."/>
        </authorList>
    </citation>
    <scope>NUCLEOTIDE SEQUENCE</scope>
    <source>
        <tissue evidence="1">Shoot tissue taken approximately 20 cm above the soil surface</tissue>
    </source>
</reference>
<proteinExistence type="predicted"/>
<dbReference type="AlphaFoldDB" id="A0A0A9AQN8"/>
<dbReference type="EMBL" id="GBRH01244444">
    <property type="protein sequence ID" value="JAD53451.1"/>
    <property type="molecule type" value="Transcribed_RNA"/>
</dbReference>